<dbReference type="PANTHER" id="PTHR45824:SF29">
    <property type="entry name" value="GH16843P"/>
    <property type="match status" value="1"/>
</dbReference>
<dbReference type="InterPro" id="IPR036865">
    <property type="entry name" value="CRAL-TRIO_dom_sf"/>
</dbReference>
<feature type="region of interest" description="Disordered" evidence="1">
    <location>
        <begin position="1"/>
        <end position="24"/>
    </location>
</feature>
<dbReference type="SUPFAM" id="SSF52087">
    <property type="entry name" value="CRAL/TRIO domain"/>
    <property type="match status" value="1"/>
</dbReference>
<keyword evidence="4" id="KW-1185">Reference proteome</keyword>
<dbReference type="AlphaFoldDB" id="A0AAD3CFL6"/>
<evidence type="ECO:0000313" key="3">
    <source>
        <dbReference type="EMBL" id="GFH43911.1"/>
    </source>
</evidence>
<comment type="caution">
    <text evidence="3">The sequence shown here is derived from an EMBL/GenBank/DDBJ whole genome shotgun (WGS) entry which is preliminary data.</text>
</comment>
<accession>A0AAD3CFL6</accession>
<sequence length="302" mass="34400">MTTTGSIKKRSTTSATISTTPFPVSNDEIDQMINAVADTKPHDPSWIKEAHHHLSRAWVRAVMGQPYKKDKTKRRPFDYSKKKLMDYLEWRQKTNITHKIAHHINQGDDNTEYQALNAGSKDCYWYGTDKEGSPVLWYRADATEFRKCNIANMKEYTYLVIQGAIDHMPDTLHSINFVILFDQFDLVGALGKPALAPNFIKGFMKICPDRLKRAYFVTGNIGHMFLKIANSIAPKSIMDKVVEYKSREAAARALVEDGVVCNEHHVPDFMGGESYVHDQKIVSNYAAMMTNISNDMRAMIKE</sequence>
<organism evidence="3 4">
    <name type="scientific">Chaetoceros tenuissimus</name>
    <dbReference type="NCBI Taxonomy" id="426638"/>
    <lineage>
        <taxon>Eukaryota</taxon>
        <taxon>Sar</taxon>
        <taxon>Stramenopiles</taxon>
        <taxon>Ochrophyta</taxon>
        <taxon>Bacillariophyta</taxon>
        <taxon>Coscinodiscophyceae</taxon>
        <taxon>Chaetocerotophycidae</taxon>
        <taxon>Chaetocerotales</taxon>
        <taxon>Chaetocerotaceae</taxon>
        <taxon>Chaetoceros</taxon>
    </lineage>
</organism>
<feature type="compositionally biased region" description="Polar residues" evidence="1">
    <location>
        <begin position="1"/>
        <end position="23"/>
    </location>
</feature>
<name>A0AAD3CFL6_9STRA</name>
<dbReference type="CDD" id="cd00170">
    <property type="entry name" value="SEC14"/>
    <property type="match status" value="1"/>
</dbReference>
<dbReference type="Proteomes" id="UP001054902">
    <property type="component" value="Unassembled WGS sequence"/>
</dbReference>
<dbReference type="Gene3D" id="3.40.525.10">
    <property type="entry name" value="CRAL-TRIO lipid binding domain"/>
    <property type="match status" value="1"/>
</dbReference>
<evidence type="ECO:0000313" key="4">
    <source>
        <dbReference type="Proteomes" id="UP001054902"/>
    </source>
</evidence>
<dbReference type="InterPro" id="IPR001251">
    <property type="entry name" value="CRAL-TRIO_dom"/>
</dbReference>
<gene>
    <name evidence="3" type="ORF">CTEN210_00385</name>
</gene>
<dbReference type="Pfam" id="PF00650">
    <property type="entry name" value="CRAL_TRIO"/>
    <property type="match status" value="1"/>
</dbReference>
<reference evidence="3 4" key="1">
    <citation type="journal article" date="2021" name="Sci. Rep.">
        <title>The genome of the diatom Chaetoceros tenuissimus carries an ancient integrated fragment of an extant virus.</title>
        <authorList>
            <person name="Hongo Y."/>
            <person name="Kimura K."/>
            <person name="Takaki Y."/>
            <person name="Yoshida Y."/>
            <person name="Baba S."/>
            <person name="Kobayashi G."/>
            <person name="Nagasaki K."/>
            <person name="Hano T."/>
            <person name="Tomaru Y."/>
        </authorList>
    </citation>
    <scope>NUCLEOTIDE SEQUENCE [LARGE SCALE GENOMIC DNA]</scope>
    <source>
        <strain evidence="3 4">NIES-3715</strain>
    </source>
</reference>
<dbReference type="PANTHER" id="PTHR45824">
    <property type="entry name" value="GH16843P"/>
    <property type="match status" value="1"/>
</dbReference>
<dbReference type="InterPro" id="IPR052578">
    <property type="entry name" value="PI_Transfer_CRAL-TRIO"/>
</dbReference>
<dbReference type="EMBL" id="BLLK01000019">
    <property type="protein sequence ID" value="GFH43911.1"/>
    <property type="molecule type" value="Genomic_DNA"/>
</dbReference>
<evidence type="ECO:0000259" key="2">
    <source>
        <dbReference type="Pfam" id="PF00650"/>
    </source>
</evidence>
<evidence type="ECO:0000256" key="1">
    <source>
        <dbReference type="SAM" id="MobiDB-lite"/>
    </source>
</evidence>
<proteinExistence type="predicted"/>
<dbReference type="GO" id="GO:0008526">
    <property type="term" value="F:phosphatidylinositol transfer activity"/>
    <property type="evidence" value="ECO:0007669"/>
    <property type="project" value="TreeGrafter"/>
</dbReference>
<feature type="domain" description="CRAL-TRIO" evidence="2">
    <location>
        <begin position="123"/>
        <end position="248"/>
    </location>
</feature>
<protein>
    <recommendedName>
        <fullName evidence="2">CRAL-TRIO domain-containing protein</fullName>
    </recommendedName>
</protein>